<dbReference type="SUPFAM" id="SSF53807">
    <property type="entry name" value="Helical backbone' metal receptor"/>
    <property type="match status" value="1"/>
</dbReference>
<dbReference type="InterPro" id="IPR002491">
    <property type="entry name" value="ABC_transptr_periplasmic_BD"/>
</dbReference>
<sequence>MMKKFVALFAILILSLSLSISFCGCSEKTSQETAQNTTIKIIDMLGREVEVPKDVNRIVCIGPGCLRLIVYLNATDKVVGVEDAEKKWRIYGRPYRIAHPELAKLPTIGQGGPNPKPNPEEIIKVKPDVIFACYITKEQADDLQKKTGIPVVVLSYGKLATFNNEDIFKSLRIAGKILDKEERAEEVIKFIKDCENDLKNRTKEIPDDKKPTVYVGGIGFKGMHGIDSTQCKYPPFEAVNAKNVADELNKEGHVFVNKEQILKWNPDYIFIDEGGLKLVIEDYKKNPEFYNSLKAFKNGNVYGLLPYNYYTTNIGTALADAYYIGKVLYPERFKDIDPEKKADEIYTFLVGKPVYNVMKEILGGFKKLEFE</sequence>
<dbReference type="EMBL" id="LR792632">
    <property type="protein sequence ID" value="CAB3289471.1"/>
    <property type="molecule type" value="Genomic_DNA"/>
</dbReference>
<dbReference type="Pfam" id="PF01497">
    <property type="entry name" value="Peripla_BP_2"/>
    <property type="match status" value="1"/>
</dbReference>
<dbReference type="GeneID" id="65884034"/>
<evidence type="ECO:0000313" key="2">
    <source>
        <dbReference type="EMBL" id="CAB3289471.1"/>
    </source>
</evidence>
<gene>
    <name evidence="2" type="ORF">MLAUSG7_1241</name>
</gene>
<evidence type="ECO:0000313" key="3">
    <source>
        <dbReference type="Proteomes" id="UP000679213"/>
    </source>
</evidence>
<evidence type="ECO:0000259" key="1">
    <source>
        <dbReference type="PROSITE" id="PS50983"/>
    </source>
</evidence>
<organism evidence="2 3">
    <name type="scientific">Methanocaldococcus lauensis</name>
    <dbReference type="NCBI Taxonomy" id="2546128"/>
    <lineage>
        <taxon>Archaea</taxon>
        <taxon>Methanobacteriati</taxon>
        <taxon>Methanobacteriota</taxon>
        <taxon>Methanomada group</taxon>
        <taxon>Methanococci</taxon>
        <taxon>Methanococcales</taxon>
        <taxon>Methanocaldococcaceae</taxon>
        <taxon>Methanocaldococcus</taxon>
    </lineage>
</organism>
<feature type="domain" description="Fe/B12 periplasmic-binding" evidence="1">
    <location>
        <begin position="57"/>
        <end position="332"/>
    </location>
</feature>
<name>A0A8D6T0Q7_9EURY</name>
<keyword evidence="3" id="KW-1185">Reference proteome</keyword>
<dbReference type="Proteomes" id="UP000679213">
    <property type="component" value="Chromosome I"/>
</dbReference>
<reference evidence="2 3" key="1">
    <citation type="submission" date="2020-04" db="EMBL/GenBank/DDBJ databases">
        <authorList>
            <consortium name="Genoscope - CEA"/>
            <person name="William W."/>
        </authorList>
    </citation>
    <scope>NUCLEOTIDE SEQUENCE [LARGE SCALE GENOMIC DNA]</scope>
    <source>
        <strain evidence="2 3">SG7</strain>
    </source>
</reference>
<dbReference type="CDD" id="cd01147">
    <property type="entry name" value="HemV-2"/>
    <property type="match status" value="1"/>
</dbReference>
<dbReference type="RefSeq" id="WP_214399580.1">
    <property type="nucleotide sequence ID" value="NZ_LR792632.1"/>
</dbReference>
<dbReference type="PANTHER" id="PTHR30535:SF34">
    <property type="entry name" value="MOLYBDATE-BINDING PROTEIN MOLA"/>
    <property type="match status" value="1"/>
</dbReference>
<proteinExistence type="predicted"/>
<accession>A0A8D6T0Q7</accession>
<dbReference type="PANTHER" id="PTHR30535">
    <property type="entry name" value="VITAMIN B12-BINDING PROTEIN"/>
    <property type="match status" value="1"/>
</dbReference>
<dbReference type="AlphaFoldDB" id="A0A8D6T0Q7"/>
<dbReference type="Gene3D" id="3.40.50.1980">
    <property type="entry name" value="Nitrogenase molybdenum iron protein domain"/>
    <property type="match status" value="2"/>
</dbReference>
<protein>
    <submittedName>
        <fullName evidence="2">ABC-type transporter, periplasmic subunit</fullName>
    </submittedName>
</protein>
<dbReference type="PROSITE" id="PS50983">
    <property type="entry name" value="FE_B12_PBP"/>
    <property type="match status" value="1"/>
</dbReference>
<dbReference type="InterPro" id="IPR050902">
    <property type="entry name" value="ABC_Transporter_SBP"/>
</dbReference>
<dbReference type="KEGG" id="mesg:MLAUSG7_1241"/>
<dbReference type="PROSITE" id="PS51257">
    <property type="entry name" value="PROKAR_LIPOPROTEIN"/>
    <property type="match status" value="1"/>
</dbReference>